<feature type="transmembrane region" description="Helical" evidence="1">
    <location>
        <begin position="77"/>
        <end position="96"/>
    </location>
</feature>
<proteinExistence type="predicted"/>
<dbReference type="AlphaFoldDB" id="B8HRP8"/>
<feature type="transmembrane region" description="Helical" evidence="1">
    <location>
        <begin position="49"/>
        <end position="71"/>
    </location>
</feature>
<protein>
    <submittedName>
        <fullName evidence="2">Uncharacterized protein</fullName>
    </submittedName>
</protein>
<organism evidence="2">
    <name type="scientific">Cyanothece sp. (strain PCC 7425 / ATCC 29141)</name>
    <dbReference type="NCBI Taxonomy" id="395961"/>
    <lineage>
        <taxon>Bacteria</taxon>
        <taxon>Bacillati</taxon>
        <taxon>Cyanobacteriota</taxon>
        <taxon>Cyanophyceae</taxon>
        <taxon>Gomontiellales</taxon>
        <taxon>Cyanothecaceae</taxon>
        <taxon>Cyanothece</taxon>
    </lineage>
</organism>
<dbReference type="KEGG" id="cyn:Cyan7425_3595"/>
<feature type="transmembrane region" description="Helical" evidence="1">
    <location>
        <begin position="15"/>
        <end position="37"/>
    </location>
</feature>
<name>B8HRP8_CYAP4</name>
<keyword evidence="1" id="KW-0812">Transmembrane</keyword>
<keyword evidence="1" id="KW-0472">Membrane</keyword>
<evidence type="ECO:0000256" key="1">
    <source>
        <dbReference type="SAM" id="Phobius"/>
    </source>
</evidence>
<dbReference type="EMBL" id="CP001344">
    <property type="protein sequence ID" value="ACL45915.1"/>
    <property type="molecule type" value="Genomic_DNA"/>
</dbReference>
<gene>
    <name evidence="2" type="ordered locus">Cyan7425_3595</name>
</gene>
<keyword evidence="1" id="KW-1133">Transmembrane helix</keyword>
<evidence type="ECO:0000313" key="2">
    <source>
        <dbReference type="EMBL" id="ACL45915.1"/>
    </source>
</evidence>
<sequence>MLTLEPLFEFSRSHCVAICAVLVPANLLSTLHTLLLLIFPRQAYLGRSVVLSITLASLLLLHVFSWFIVGIVRPPTYILLALSTVCLSLNGWALWYSRVVRTPFKTALKTSKDLVESQAQI</sequence>
<dbReference type="STRING" id="395961.Cyan7425_3595"/>
<accession>B8HRP8</accession>
<reference evidence="2" key="1">
    <citation type="submission" date="2009-01" db="EMBL/GenBank/DDBJ databases">
        <title>Complete sequence of chromosome Cyanothece sp. PCC 7425.</title>
        <authorList>
            <consortium name="US DOE Joint Genome Institute"/>
            <person name="Lucas S."/>
            <person name="Copeland A."/>
            <person name="Lapidus A."/>
            <person name="Glavina del Rio T."/>
            <person name="Dalin E."/>
            <person name="Tice H."/>
            <person name="Bruce D."/>
            <person name="Goodwin L."/>
            <person name="Pitluck S."/>
            <person name="Sims D."/>
            <person name="Meineke L."/>
            <person name="Brettin T."/>
            <person name="Detter J.C."/>
            <person name="Han C."/>
            <person name="Larimer F."/>
            <person name="Land M."/>
            <person name="Hauser L."/>
            <person name="Kyrpides N."/>
            <person name="Ovchinnikova G."/>
            <person name="Liberton M."/>
            <person name="Stoeckel J."/>
            <person name="Banerjee A."/>
            <person name="Singh A."/>
            <person name="Page L."/>
            <person name="Sato H."/>
            <person name="Zhao L."/>
            <person name="Sherman L."/>
            <person name="Pakrasi H."/>
            <person name="Richardson P."/>
        </authorList>
    </citation>
    <scope>NUCLEOTIDE SEQUENCE</scope>
    <source>
        <strain evidence="2">PCC 7425</strain>
    </source>
</reference>
<dbReference type="HOGENOM" id="CLU_143510_1_0_3"/>
<dbReference type="eggNOG" id="ENOG50332IM">
    <property type="taxonomic scope" value="Bacteria"/>
</dbReference>